<keyword evidence="1" id="KW-0472">Membrane</keyword>
<keyword evidence="3" id="KW-1185">Reference proteome</keyword>
<dbReference type="EMBL" id="BSSU01000003">
    <property type="protein sequence ID" value="GLX81265.1"/>
    <property type="molecule type" value="Genomic_DNA"/>
</dbReference>
<evidence type="ECO:0008006" key="4">
    <source>
        <dbReference type="Google" id="ProtNLM"/>
    </source>
</evidence>
<comment type="caution">
    <text evidence="2">The sequence shown here is derived from an EMBL/GenBank/DDBJ whole genome shotgun (WGS) entry which is preliminary data.</text>
</comment>
<gene>
    <name evidence="2" type="ORF">theurythT_07170</name>
</gene>
<accession>A0ABQ6H3D2</accession>
<name>A0ABQ6H3D2_9GAMM</name>
<dbReference type="InterPro" id="IPR021806">
    <property type="entry name" value="DUF3379"/>
</dbReference>
<keyword evidence="1" id="KW-1133">Transmembrane helix</keyword>
<evidence type="ECO:0000313" key="3">
    <source>
        <dbReference type="Proteomes" id="UP001157133"/>
    </source>
</evidence>
<organism evidence="2 3">
    <name type="scientific">Thalassotalea eurytherma</name>
    <dbReference type="NCBI Taxonomy" id="1144278"/>
    <lineage>
        <taxon>Bacteria</taxon>
        <taxon>Pseudomonadati</taxon>
        <taxon>Pseudomonadota</taxon>
        <taxon>Gammaproteobacteria</taxon>
        <taxon>Alteromonadales</taxon>
        <taxon>Colwelliaceae</taxon>
        <taxon>Thalassotalea</taxon>
    </lineage>
</organism>
<keyword evidence="1" id="KW-0812">Transmembrane</keyword>
<dbReference type="Proteomes" id="UP001157133">
    <property type="component" value="Unassembled WGS sequence"/>
</dbReference>
<protein>
    <recommendedName>
        <fullName evidence="4">DUF3379 domain-containing protein</fullName>
    </recommendedName>
</protein>
<sequence>MDDLQFRRNVYADPSHLDDETRQAIKEDANRESFVSELEALDQDIKQALNIDVPEDLKSKLILKQTFVSHRQQQRKKRVHLALAASVAFVMGLSLKFMQFSSAYNTLSDHALAHVYHEDGVFSNQMPANVTLASLNNKMETFDGSFNGQIGELISAEYCRFDGMKSLHLVYKGITSPVTVFIIPQNKDLEIESSFADENFKGRAVSYQNSNVVIIADENEKLNKWQENVESNIRWST</sequence>
<evidence type="ECO:0000256" key="1">
    <source>
        <dbReference type="SAM" id="Phobius"/>
    </source>
</evidence>
<dbReference type="Pfam" id="PF11859">
    <property type="entry name" value="DUF3379"/>
    <property type="match status" value="1"/>
</dbReference>
<evidence type="ECO:0000313" key="2">
    <source>
        <dbReference type="EMBL" id="GLX81265.1"/>
    </source>
</evidence>
<feature type="transmembrane region" description="Helical" evidence="1">
    <location>
        <begin position="79"/>
        <end position="98"/>
    </location>
</feature>
<reference evidence="2 3" key="1">
    <citation type="submission" date="2023-03" db="EMBL/GenBank/DDBJ databases">
        <title>Draft genome sequence of Thalassotalea eurytherma JCM 18482T.</title>
        <authorList>
            <person name="Sawabe T."/>
        </authorList>
    </citation>
    <scope>NUCLEOTIDE SEQUENCE [LARGE SCALE GENOMIC DNA]</scope>
    <source>
        <strain evidence="2 3">JCM 18482</strain>
    </source>
</reference>
<proteinExistence type="predicted"/>